<comment type="similarity">
    <text evidence="2 8">Belongs to the cytochrome P450 family.</text>
</comment>
<name>A0ABM3FMR0_NEOLC</name>
<keyword evidence="4 8" id="KW-0479">Metal-binding</keyword>
<dbReference type="InterPro" id="IPR036396">
    <property type="entry name" value="Cyt_P450_sf"/>
</dbReference>
<evidence type="ECO:0000313" key="9">
    <source>
        <dbReference type="Proteomes" id="UP000829291"/>
    </source>
</evidence>
<evidence type="ECO:0000256" key="6">
    <source>
        <dbReference type="ARBA" id="ARBA00023004"/>
    </source>
</evidence>
<dbReference type="PANTHER" id="PTHR24300">
    <property type="entry name" value="CYTOCHROME P450 508A4-RELATED"/>
    <property type="match status" value="1"/>
</dbReference>
<keyword evidence="5 8" id="KW-0560">Oxidoreductase</keyword>
<dbReference type="InterPro" id="IPR002401">
    <property type="entry name" value="Cyt_P450_E_grp-I"/>
</dbReference>
<comment type="cofactor">
    <cofactor evidence="1">
        <name>heme</name>
        <dbReference type="ChEBI" id="CHEBI:30413"/>
    </cofactor>
</comment>
<gene>
    <name evidence="10" type="primary">LOC107224046</name>
</gene>
<dbReference type="PRINTS" id="PR00385">
    <property type="entry name" value="P450"/>
</dbReference>
<evidence type="ECO:0000256" key="5">
    <source>
        <dbReference type="ARBA" id="ARBA00023002"/>
    </source>
</evidence>
<keyword evidence="7 8" id="KW-0503">Monooxygenase</keyword>
<evidence type="ECO:0000256" key="4">
    <source>
        <dbReference type="ARBA" id="ARBA00022723"/>
    </source>
</evidence>
<keyword evidence="6 8" id="KW-0408">Iron</keyword>
<keyword evidence="9" id="KW-1185">Reference proteome</keyword>
<accession>A0ABM3FMR0</accession>
<evidence type="ECO:0000313" key="10">
    <source>
        <dbReference type="RefSeq" id="XP_046589303.1"/>
    </source>
</evidence>
<dbReference type="InterPro" id="IPR017972">
    <property type="entry name" value="Cyt_P450_CS"/>
</dbReference>
<dbReference type="Pfam" id="PF00067">
    <property type="entry name" value="p450"/>
    <property type="match status" value="1"/>
</dbReference>
<evidence type="ECO:0000256" key="2">
    <source>
        <dbReference type="ARBA" id="ARBA00010617"/>
    </source>
</evidence>
<dbReference type="PANTHER" id="PTHR24300:SF376">
    <property type="entry name" value="CYTOCHROME P450 15A1"/>
    <property type="match status" value="1"/>
</dbReference>
<dbReference type="RefSeq" id="XP_046589303.1">
    <property type="nucleotide sequence ID" value="XM_046733347.1"/>
</dbReference>
<reference evidence="10" key="1">
    <citation type="submission" date="2025-08" db="UniProtKB">
        <authorList>
            <consortium name="RefSeq"/>
        </authorList>
    </citation>
    <scope>IDENTIFICATION</scope>
    <source>
        <tissue evidence="10">Thorax and Abdomen</tissue>
    </source>
</reference>
<protein>
    <submittedName>
        <fullName evidence="10">Probable cytochrome P450 305a1</fullName>
    </submittedName>
</protein>
<keyword evidence="3 8" id="KW-0349">Heme</keyword>
<organism evidence="9 10">
    <name type="scientific">Neodiprion lecontei</name>
    <name type="common">Redheaded pine sawfly</name>
    <dbReference type="NCBI Taxonomy" id="441921"/>
    <lineage>
        <taxon>Eukaryota</taxon>
        <taxon>Metazoa</taxon>
        <taxon>Ecdysozoa</taxon>
        <taxon>Arthropoda</taxon>
        <taxon>Hexapoda</taxon>
        <taxon>Insecta</taxon>
        <taxon>Pterygota</taxon>
        <taxon>Neoptera</taxon>
        <taxon>Endopterygota</taxon>
        <taxon>Hymenoptera</taxon>
        <taxon>Tenthredinoidea</taxon>
        <taxon>Diprionidae</taxon>
        <taxon>Diprioninae</taxon>
        <taxon>Neodiprion</taxon>
    </lineage>
</organism>
<dbReference type="Gene3D" id="1.10.630.10">
    <property type="entry name" value="Cytochrome P450"/>
    <property type="match status" value="1"/>
</dbReference>
<dbReference type="InterPro" id="IPR001128">
    <property type="entry name" value="Cyt_P450"/>
</dbReference>
<proteinExistence type="inferred from homology"/>
<dbReference type="GeneID" id="107224046"/>
<evidence type="ECO:0000256" key="8">
    <source>
        <dbReference type="RuleBase" id="RU000461"/>
    </source>
</evidence>
<dbReference type="InterPro" id="IPR050182">
    <property type="entry name" value="Cytochrome_P450_fam2"/>
</dbReference>
<evidence type="ECO:0000256" key="7">
    <source>
        <dbReference type="ARBA" id="ARBA00023033"/>
    </source>
</evidence>
<evidence type="ECO:0000256" key="3">
    <source>
        <dbReference type="ARBA" id="ARBA00022617"/>
    </source>
</evidence>
<dbReference type="Proteomes" id="UP000829291">
    <property type="component" value="Chromosome 3"/>
</dbReference>
<dbReference type="SUPFAM" id="SSF48264">
    <property type="entry name" value="Cytochrome P450"/>
    <property type="match status" value="1"/>
</dbReference>
<evidence type="ECO:0000256" key="1">
    <source>
        <dbReference type="ARBA" id="ARBA00001971"/>
    </source>
</evidence>
<dbReference type="PRINTS" id="PR00463">
    <property type="entry name" value="EP450I"/>
</dbReference>
<sequence>MSTSVLIVIIILLGAVSFFFRKKKNYPPGPLPWPIVGNLPLLRSLSRKFGGQDHALLELSCKYGSDLVALRVGSNDLIAVSGQEAIQQVLHNEEYDGRPWNEFINLRNFGHKNGITFNDGPNWREMRAWLVKNLRVLGLGRRQMLDLMTQELNDILEKIKDGGVRNLSKITAPAVINVLWTLTTGKKIDDTQRMLYFIDLMERRSQAFDMTGGILSALPWIKYIAPEKSGYNLLTQVNTEFKRFFMETIEEHKKNYTGKEQDDLINVFFKEMYSEANSDGLFNENELLIIMMDLFIAGITTTRTTLNFLFLNMIVNQDVQERLHQELDKVVGFGRSPDLNDRKRLPYTEAVLTESQRMCLVTPLIGPRRVLRETKLSGYTIPQESTMILNLTSIHMNPEYYSEPDIFKPERFLQNGVYVPDKNLILFGEGKRRCPGEILARCAIFLLFSGVMQRYRLLPDPGEEPPTLVCLPGLTISPKPYDALLIPRQAAPSSVDLPN</sequence>
<dbReference type="PROSITE" id="PS00086">
    <property type="entry name" value="CYTOCHROME_P450"/>
    <property type="match status" value="1"/>
</dbReference>